<dbReference type="Proteomes" id="UP000499080">
    <property type="component" value="Unassembled WGS sequence"/>
</dbReference>
<proteinExistence type="predicted"/>
<protein>
    <submittedName>
        <fullName evidence="1">Uncharacterized protein</fullName>
    </submittedName>
</protein>
<sequence>MTARCSFLVHIIREAAIFTCQQNGENRCKIRLHSHDHNSTNSTYAFPVTEFLTKVGTHRSSSCNRFADPNPTKKLDRRIRIHETLKTSKRLRIERFENCSQAVC</sequence>
<evidence type="ECO:0000313" key="1">
    <source>
        <dbReference type="EMBL" id="GBO17281.1"/>
    </source>
</evidence>
<accession>A0A4Y2UYG4</accession>
<dbReference type="AlphaFoldDB" id="A0A4Y2UYG4"/>
<keyword evidence="2" id="KW-1185">Reference proteome</keyword>
<name>A0A4Y2UYG4_ARAVE</name>
<reference evidence="1 2" key="1">
    <citation type="journal article" date="2019" name="Sci. Rep.">
        <title>Orb-weaving spider Araneus ventricosus genome elucidates the spidroin gene catalogue.</title>
        <authorList>
            <person name="Kono N."/>
            <person name="Nakamura H."/>
            <person name="Ohtoshi R."/>
            <person name="Moran D.A.P."/>
            <person name="Shinohara A."/>
            <person name="Yoshida Y."/>
            <person name="Fujiwara M."/>
            <person name="Mori M."/>
            <person name="Tomita M."/>
            <person name="Arakawa K."/>
        </authorList>
    </citation>
    <scope>NUCLEOTIDE SEQUENCE [LARGE SCALE GENOMIC DNA]</scope>
</reference>
<dbReference type="EMBL" id="BGPR01041047">
    <property type="protein sequence ID" value="GBO17281.1"/>
    <property type="molecule type" value="Genomic_DNA"/>
</dbReference>
<gene>
    <name evidence="1" type="ORF">AVEN_268493_1</name>
</gene>
<organism evidence="1 2">
    <name type="scientific">Araneus ventricosus</name>
    <name type="common">Orbweaver spider</name>
    <name type="synonym">Epeira ventricosa</name>
    <dbReference type="NCBI Taxonomy" id="182803"/>
    <lineage>
        <taxon>Eukaryota</taxon>
        <taxon>Metazoa</taxon>
        <taxon>Ecdysozoa</taxon>
        <taxon>Arthropoda</taxon>
        <taxon>Chelicerata</taxon>
        <taxon>Arachnida</taxon>
        <taxon>Araneae</taxon>
        <taxon>Araneomorphae</taxon>
        <taxon>Entelegynae</taxon>
        <taxon>Araneoidea</taxon>
        <taxon>Araneidae</taxon>
        <taxon>Araneus</taxon>
    </lineage>
</organism>
<comment type="caution">
    <text evidence="1">The sequence shown here is derived from an EMBL/GenBank/DDBJ whole genome shotgun (WGS) entry which is preliminary data.</text>
</comment>
<evidence type="ECO:0000313" key="2">
    <source>
        <dbReference type="Proteomes" id="UP000499080"/>
    </source>
</evidence>